<feature type="transmembrane region" description="Helical" evidence="9">
    <location>
        <begin position="244"/>
        <end position="263"/>
    </location>
</feature>
<evidence type="ECO:0000256" key="4">
    <source>
        <dbReference type="ARBA" id="ARBA00022692"/>
    </source>
</evidence>
<keyword evidence="4 9" id="KW-0812">Transmembrane</keyword>
<organism evidence="11 12">
    <name type="scientific">Aureococcus anophagefferens</name>
    <name type="common">Harmful bloom alga</name>
    <dbReference type="NCBI Taxonomy" id="44056"/>
    <lineage>
        <taxon>Eukaryota</taxon>
        <taxon>Sar</taxon>
        <taxon>Stramenopiles</taxon>
        <taxon>Ochrophyta</taxon>
        <taxon>Pelagophyceae</taxon>
        <taxon>Pelagomonadales</taxon>
        <taxon>Pelagomonadaceae</taxon>
        <taxon>Aureococcus</taxon>
    </lineage>
</organism>
<keyword evidence="7 9" id="KW-1133">Transmembrane helix</keyword>
<dbReference type="PANTHER" id="PTHR31187:SF1">
    <property type="entry name" value="ADP,ATP CARRIER PROTEIN 1"/>
    <property type="match status" value="1"/>
</dbReference>
<keyword evidence="5 9" id="KW-0547">Nucleotide-binding</keyword>
<feature type="transmembrane region" description="Helical" evidence="9">
    <location>
        <begin position="514"/>
        <end position="540"/>
    </location>
</feature>
<dbReference type="PANTHER" id="PTHR31187">
    <property type="match status" value="1"/>
</dbReference>
<evidence type="ECO:0000256" key="1">
    <source>
        <dbReference type="ARBA" id="ARBA00004141"/>
    </source>
</evidence>
<comment type="caution">
    <text evidence="11">The sequence shown here is derived from an EMBL/GenBank/DDBJ whole genome shotgun (WGS) entry which is preliminary data.</text>
</comment>
<evidence type="ECO:0000256" key="9">
    <source>
        <dbReference type="RuleBase" id="RU363121"/>
    </source>
</evidence>
<evidence type="ECO:0000256" key="7">
    <source>
        <dbReference type="ARBA" id="ARBA00022989"/>
    </source>
</evidence>
<keyword evidence="10" id="KW-0732">Signal</keyword>
<gene>
    <name evidence="11" type="primary">NTT1</name>
    <name evidence="11" type="ORF">SO694_00022335</name>
</gene>
<evidence type="ECO:0000313" key="11">
    <source>
        <dbReference type="EMBL" id="KAK7237883.1"/>
    </source>
</evidence>
<evidence type="ECO:0000256" key="5">
    <source>
        <dbReference type="ARBA" id="ARBA00022741"/>
    </source>
</evidence>
<proteinExistence type="inferred from homology"/>
<evidence type="ECO:0000256" key="10">
    <source>
        <dbReference type="SAM" id="SignalP"/>
    </source>
</evidence>
<evidence type="ECO:0000256" key="8">
    <source>
        <dbReference type="ARBA" id="ARBA00023136"/>
    </source>
</evidence>
<comment type="subcellular location">
    <subcellularLocation>
        <location evidence="1 9">Membrane</location>
        <topology evidence="1 9">Multi-pass membrane protein</topology>
    </subcellularLocation>
</comment>
<keyword evidence="3 9" id="KW-0813">Transport</keyword>
<accession>A0ABR1FTA8</accession>
<dbReference type="InterPro" id="IPR004667">
    <property type="entry name" value="ADP_ATP_car_bac_type"/>
</dbReference>
<evidence type="ECO:0000313" key="12">
    <source>
        <dbReference type="Proteomes" id="UP001363151"/>
    </source>
</evidence>
<evidence type="ECO:0000256" key="6">
    <source>
        <dbReference type="ARBA" id="ARBA00022840"/>
    </source>
</evidence>
<feature type="transmembrane region" description="Helical" evidence="9">
    <location>
        <begin position="210"/>
        <end position="232"/>
    </location>
</feature>
<protein>
    <recommendedName>
        <fullName evidence="9">ADP,ATP carrier protein</fullName>
    </recommendedName>
</protein>
<feature type="chain" id="PRO_5047048646" description="ADP,ATP carrier protein" evidence="10">
    <location>
        <begin position="18"/>
        <end position="560"/>
    </location>
</feature>
<keyword evidence="8 9" id="KW-0472">Membrane</keyword>
<keyword evidence="12" id="KW-1185">Reference proteome</keyword>
<dbReference type="Proteomes" id="UP001363151">
    <property type="component" value="Unassembled WGS sequence"/>
</dbReference>
<dbReference type="Pfam" id="PF03219">
    <property type="entry name" value="TLC"/>
    <property type="match status" value="1"/>
</dbReference>
<evidence type="ECO:0000256" key="3">
    <source>
        <dbReference type="ARBA" id="ARBA00022448"/>
    </source>
</evidence>
<feature type="transmembrane region" description="Helical" evidence="9">
    <location>
        <begin position="125"/>
        <end position="142"/>
    </location>
</feature>
<reference evidence="11 12" key="1">
    <citation type="submission" date="2024-03" db="EMBL/GenBank/DDBJ databases">
        <title>Aureococcus anophagefferens CCMP1851 and Kratosvirus quantuckense: Draft genome of a second virus-susceptible host strain in the model system.</title>
        <authorList>
            <person name="Chase E."/>
            <person name="Truchon A.R."/>
            <person name="Schepens W."/>
            <person name="Wilhelm S.W."/>
        </authorList>
    </citation>
    <scope>NUCLEOTIDE SEQUENCE [LARGE SCALE GENOMIC DNA]</scope>
    <source>
        <strain evidence="11 12">CCMP1851</strain>
    </source>
</reference>
<evidence type="ECO:0000256" key="2">
    <source>
        <dbReference type="ARBA" id="ARBA00007127"/>
    </source>
</evidence>
<comment type="similarity">
    <text evidence="2 9">Belongs to the ADP/ATP translocase tlc family.</text>
</comment>
<dbReference type="NCBIfam" id="TIGR00769">
    <property type="entry name" value="AAA"/>
    <property type="match status" value="1"/>
</dbReference>
<feature type="transmembrane region" description="Helical" evidence="9">
    <location>
        <begin position="283"/>
        <end position="301"/>
    </location>
</feature>
<name>A0ABR1FTA8_AURAN</name>
<feature type="transmembrane region" description="Helical" evidence="9">
    <location>
        <begin position="377"/>
        <end position="400"/>
    </location>
</feature>
<dbReference type="EMBL" id="JBBJCI010000231">
    <property type="protein sequence ID" value="KAK7237883.1"/>
    <property type="molecule type" value="Genomic_DNA"/>
</dbReference>
<sequence length="560" mass="60247">MAMKLAILLASVASVHAFQSPAVSTLARGAGGLRSPLPSTPVAARQQTKLGVAATADDAEKRAWFKENFPRTTKLAKGLKSPEVKKVVPLAIIFFCILFNYTILRDTKDVLVVTAPKSGAEIIPFLKTYVNLPGAIAFTILYSSLSNRFSQPQLFRGVIGTFLTFFASFAFLLYPNIGVLHPNGLCDAMQGFLPASFAAPIAILRNWTFSMFYLMAELWGSVVASLLFWGFANSVVSVKEAKKYYPLFGLFANIALVFSGQFVRLVSKLRVGATGADAWGLSLQLLMGGVCASGGVLLGAYEYMQRKVVTDPECVDPSTLKKAKVKTKMSMGESAKYLAQSKYIRDLATLVIGYGMAINIVEVTWKANLKKQFPDPAAYSAFMGGFSSSTGVVTFFMMLVGQQVLKRFGWGIAAAVTPVTLLATGVTFFSLVLAPGFWQPVAAKLGTTPLMMAVFVGAAQNIASKSTKYSLFDPCKEMAYIPLDAEQKTKGKAAVDVIGNPLGKSGGALYQQGLILSLGSLAASTPYLAGSLFLIIAFWLKSAKSLAGQFDRKMEEVDQE</sequence>
<feature type="transmembrane region" description="Helical" evidence="9">
    <location>
        <begin position="154"/>
        <end position="173"/>
    </location>
</feature>
<feature type="signal peptide" evidence="10">
    <location>
        <begin position="1"/>
        <end position="17"/>
    </location>
</feature>
<feature type="transmembrane region" description="Helical" evidence="9">
    <location>
        <begin position="87"/>
        <end position="104"/>
    </location>
</feature>
<keyword evidence="6 9" id="KW-0067">ATP-binding</keyword>
<feature type="transmembrane region" description="Helical" evidence="9">
    <location>
        <begin position="412"/>
        <end position="438"/>
    </location>
</feature>
<feature type="transmembrane region" description="Helical" evidence="9">
    <location>
        <begin position="347"/>
        <end position="365"/>
    </location>
</feature>